<dbReference type="GO" id="GO:0003924">
    <property type="term" value="F:GTPase activity"/>
    <property type="evidence" value="ECO:0007669"/>
    <property type="project" value="InterPro"/>
</dbReference>
<evidence type="ECO:0000313" key="5">
    <source>
        <dbReference type="Proteomes" id="UP000095605"/>
    </source>
</evidence>
<dbReference type="InterPro" id="IPR050227">
    <property type="entry name" value="Rab"/>
</dbReference>
<dbReference type="OrthoDB" id="3971370at2759"/>
<keyword evidence="5" id="KW-1185">Reference proteome</keyword>
<gene>
    <name evidence="4" type="ORF">AWRI3578_g2447</name>
</gene>
<dbReference type="SMART" id="SM00175">
    <property type="entry name" value="RAB"/>
    <property type="match status" value="1"/>
</dbReference>
<dbReference type="InterPro" id="IPR005225">
    <property type="entry name" value="Small_GTP-bd"/>
</dbReference>
<dbReference type="Gene3D" id="3.40.50.300">
    <property type="entry name" value="P-loop containing nucleotide triphosphate hydrolases"/>
    <property type="match status" value="1"/>
</dbReference>
<name>A0A1E5RFQ7_9ASCO</name>
<evidence type="ECO:0000256" key="3">
    <source>
        <dbReference type="ARBA" id="ARBA00046278"/>
    </source>
</evidence>
<feature type="unsure residue" description="E or Q" evidence="4">
    <location>
        <position position="247"/>
    </location>
</feature>
<evidence type="ECO:0000256" key="1">
    <source>
        <dbReference type="ARBA" id="ARBA00022741"/>
    </source>
</evidence>
<keyword evidence="2" id="KW-0342">GTP-binding</keyword>
<dbReference type="Pfam" id="PF00071">
    <property type="entry name" value="Ras"/>
    <property type="match status" value="1"/>
</dbReference>
<proteinExistence type="predicted"/>
<dbReference type="PROSITE" id="PS51420">
    <property type="entry name" value="RHO"/>
    <property type="match status" value="1"/>
</dbReference>
<dbReference type="PROSITE" id="PS51419">
    <property type="entry name" value="RAB"/>
    <property type="match status" value="1"/>
</dbReference>
<evidence type="ECO:0000256" key="2">
    <source>
        <dbReference type="ARBA" id="ARBA00023134"/>
    </source>
</evidence>
<comment type="subcellular location">
    <subcellularLocation>
        <location evidence="3">Endomembrane system</location>
        <topology evidence="3">Lipid-anchor</topology>
        <orientation evidence="3">Cytoplasmic side</orientation>
    </subcellularLocation>
</comment>
<keyword evidence="1" id="KW-0547">Nucleotide-binding</keyword>
<dbReference type="GO" id="GO:0012505">
    <property type="term" value="C:endomembrane system"/>
    <property type="evidence" value="ECO:0007669"/>
    <property type="project" value="UniProtKB-SubCell"/>
</dbReference>
<reference evidence="5" key="1">
    <citation type="journal article" date="2016" name="Genome Announc.">
        <title>Genome sequences of three species of Hanseniaspora isolated from spontaneous wine fermentations.</title>
        <authorList>
            <person name="Sternes P.R."/>
            <person name="Lee D."/>
            <person name="Kutyna D.R."/>
            <person name="Borneman A.R."/>
        </authorList>
    </citation>
    <scope>NUCLEOTIDE SEQUENCE [LARGE SCALE GENOMIC DNA]</scope>
    <source>
        <strain evidence="5">AWRI3578</strain>
    </source>
</reference>
<dbReference type="EMBL" id="LPNL01000005">
    <property type="protein sequence ID" value="OEJ85750.1"/>
    <property type="molecule type" value="Genomic_DNA"/>
</dbReference>
<dbReference type="PRINTS" id="PR00449">
    <property type="entry name" value="RASTRNSFRMNG"/>
</dbReference>
<dbReference type="NCBIfam" id="TIGR00231">
    <property type="entry name" value="small_GTP"/>
    <property type="match status" value="1"/>
</dbReference>
<dbReference type="PANTHER" id="PTHR47977">
    <property type="entry name" value="RAS-RELATED PROTEIN RAB"/>
    <property type="match status" value="1"/>
</dbReference>
<accession>A0A1E5RFQ7</accession>
<dbReference type="CDD" id="cd00154">
    <property type="entry name" value="Rab"/>
    <property type="match status" value="1"/>
</dbReference>
<comment type="caution">
    <text evidence="4">The sequence shown here is derived from an EMBL/GenBank/DDBJ whole genome shotgun (WGS) entry which is preliminary data.</text>
</comment>
<protein>
    <submittedName>
        <fullName evidence="4">GTP-binding protein YPT11</fullName>
    </submittedName>
</protein>
<dbReference type="GO" id="GO:0005525">
    <property type="term" value="F:GTP binding"/>
    <property type="evidence" value="ECO:0007669"/>
    <property type="project" value="UniProtKB-KW"/>
</dbReference>
<dbReference type="SMART" id="SM00174">
    <property type="entry name" value="RHO"/>
    <property type="match status" value="1"/>
</dbReference>
<sequence length="363" mass="42289">MEGLSDRDKRKLLRQRKAQSLLIDTVTEEPSQAYKLDYNETIQENKLVIPKRQLSQNRNSLLNVSTQYKQRSRSKNMEVSADETVKKRVITPEMERNADNIKLLLLGDSNVGKTAIILRYCNELKTTTKEEHLMKTENKLFGKENDQPNHIKSLKLRKEKAYSLSDYENLINSPLNNDMNDLEINTGSTIGIDIKTQMINLDNRFFKIIMWDTAGQERFRKSLNPMMYKKTHGLILVYDISNLKSFESLWDYWILEWLNNNTKKSKIYLIGNKTDLYKKREVTHEHVLKLMFKLESEYGDVISIGGNYEVSCKVQGKTSSGVEVAFERIIQDLVSRGFYDKNDEEEDVEVIDIRKKDNDTGCC</sequence>
<dbReference type="SMART" id="SM00173">
    <property type="entry name" value="RAS"/>
    <property type="match status" value="1"/>
</dbReference>
<dbReference type="AlphaFoldDB" id="A0A1E5RFQ7"/>
<dbReference type="SUPFAM" id="SSF52540">
    <property type="entry name" value="P-loop containing nucleoside triphosphate hydrolases"/>
    <property type="match status" value="1"/>
</dbReference>
<evidence type="ECO:0000313" key="4">
    <source>
        <dbReference type="EMBL" id="OEJ85750.1"/>
    </source>
</evidence>
<organism evidence="4 5">
    <name type="scientific">Hanseniaspora opuntiae</name>
    <dbReference type="NCBI Taxonomy" id="211096"/>
    <lineage>
        <taxon>Eukaryota</taxon>
        <taxon>Fungi</taxon>
        <taxon>Dikarya</taxon>
        <taxon>Ascomycota</taxon>
        <taxon>Saccharomycotina</taxon>
        <taxon>Saccharomycetes</taxon>
        <taxon>Saccharomycodales</taxon>
        <taxon>Saccharomycodaceae</taxon>
        <taxon>Hanseniaspora</taxon>
    </lineage>
</organism>
<dbReference type="InterPro" id="IPR001806">
    <property type="entry name" value="Small_GTPase"/>
</dbReference>
<dbReference type="InterPro" id="IPR027417">
    <property type="entry name" value="P-loop_NTPase"/>
</dbReference>
<dbReference type="Proteomes" id="UP000095605">
    <property type="component" value="Unassembled WGS sequence"/>
</dbReference>